<dbReference type="EMBL" id="CP007230">
    <property type="protein sequence ID" value="AHK22021.1"/>
    <property type="molecule type" value="Genomic_DNA"/>
</dbReference>
<dbReference type="Proteomes" id="UP000019439">
    <property type="component" value="Chromosome"/>
</dbReference>
<reference evidence="1 2" key="1">
    <citation type="journal article" date="2014" name="Genome Announc.">
        <title>Genome Sequence of Yersinia similis Y228T, a Member of the Yersinia pseudotuberculosis Complex.</title>
        <authorList>
            <person name="Sprague L.D."/>
            <person name="Neubauer H."/>
        </authorList>
    </citation>
    <scope>NUCLEOTIDE SEQUENCE [LARGE SCALE GENOMIC DNA]</scope>
    <source>
        <strain evidence="1 2">228</strain>
    </source>
</reference>
<evidence type="ECO:0000313" key="1">
    <source>
        <dbReference type="EMBL" id="AHK22021.1"/>
    </source>
</evidence>
<protein>
    <submittedName>
        <fullName evidence="1">Uncharacterized protein</fullName>
    </submittedName>
</protein>
<evidence type="ECO:0000313" key="2">
    <source>
        <dbReference type="Proteomes" id="UP000019439"/>
    </source>
</evidence>
<gene>
    <name evidence="1" type="ORF">BF17_18925</name>
</gene>
<accession>A0ABN4CXE0</accession>
<name>A0ABN4CXE0_9GAMM</name>
<keyword evidence="2" id="KW-1185">Reference proteome</keyword>
<organism evidence="1 2">
    <name type="scientific">Yersinia similis</name>
    <dbReference type="NCBI Taxonomy" id="367190"/>
    <lineage>
        <taxon>Bacteria</taxon>
        <taxon>Pseudomonadati</taxon>
        <taxon>Pseudomonadota</taxon>
        <taxon>Gammaproteobacteria</taxon>
        <taxon>Enterobacterales</taxon>
        <taxon>Yersiniaceae</taxon>
        <taxon>Yersinia</taxon>
    </lineage>
</organism>
<proteinExistence type="predicted"/>
<sequence>MVVSSFIPVPPTYIENHNMQNHRLEDNIRHFDLSARQSLNMPPFEIEVNIFTYDPAIDVSKLPDFNGDVCYHKISSAEECTLHSRYIDLNIIIIDSKESENLIDIAKAARCITFILVHQDYHLKRSVSKAYYIPCWDEPWRVLQHVVCAVLSLVCFTDLTGLDYGDTIMAITAGNHIHFHFHESQNVESVMNQVIADNARLLKKAKGCLLVFIHNTENGSDEFECAKRMLTPTLHKRAVLSSTMLRSAKSGISISLIVSFNARRK</sequence>